<feature type="compositionally biased region" description="Basic and acidic residues" evidence="9">
    <location>
        <begin position="143"/>
        <end position="172"/>
    </location>
</feature>
<feature type="transmembrane region" description="Helical" evidence="10">
    <location>
        <begin position="206"/>
        <end position="226"/>
    </location>
</feature>
<dbReference type="VEuPathDB" id="FungiDB:FOMG_13796"/>
<organism evidence="11 12">
    <name type="scientific">Fusarium oxysporum</name>
    <name type="common">Fusarium vascular wilt</name>
    <dbReference type="NCBI Taxonomy" id="5507"/>
    <lineage>
        <taxon>Eukaryota</taxon>
        <taxon>Fungi</taxon>
        <taxon>Dikarya</taxon>
        <taxon>Ascomycota</taxon>
        <taxon>Pezizomycotina</taxon>
        <taxon>Sordariomycetes</taxon>
        <taxon>Hypocreomycetidae</taxon>
        <taxon>Hypocreales</taxon>
        <taxon>Nectriaceae</taxon>
        <taxon>Fusarium</taxon>
        <taxon>Fusarium oxysporum species complex</taxon>
    </lineage>
</organism>
<feature type="region of interest" description="Disordered" evidence="9">
    <location>
        <begin position="1"/>
        <end position="43"/>
    </location>
</feature>
<evidence type="ECO:0000256" key="10">
    <source>
        <dbReference type="SAM" id="Phobius"/>
    </source>
</evidence>
<dbReference type="PANTHER" id="PTHR28259:SF1">
    <property type="entry name" value="FLUORIDE EXPORT PROTEIN 1-RELATED"/>
    <property type="match status" value="1"/>
</dbReference>
<accession>A0A420MJP5</accession>
<gene>
    <name evidence="11" type="ORF">BFJ69_g13830</name>
</gene>
<dbReference type="VEuPathDB" id="FungiDB:FOC4_g10008084"/>
<sequence>MHNSSVGRGSVKWPSMISRSPGGRGESHEYDLPEKYIHHGELNDPSHIESIENRDETGLPGGSRHKVSLDHPCLSTSLRREDIGVGNSTDLDPVAPHPGQRRRQSHTPRSRSHHSEPTTELYDVPDEYSNLNEAESPLPVENPDERPVYRHHSLEERYDRSSRSSISRRNDELGLPSSPPLGGLDKRVKDRLRGHTRRVSRIFTELYTVSYITFLSILGTLARLGLESLTFYTGAPVTFATLWVNFAGTLILGLLSESSAVFNGETCPEKGKADAENSDGVLESSSRIYDVSNRKGDTDIRATARKPVPLFIGLSTGFCGSLTTFSSFVRDAFLALSNSLPAPQYHNDESSKDLASRGVGMNIMALLAVILTTLCMCLSGLKIGAHLAILLNRRHLELPFRLRVVLDRCALLLGFGTWLGVVFMAVFPPDRPSNASGHDSRKQETWRGQGLYTIAFAPLGSLLRFYISLKLNSLWPAFPLGTFTVNIVGTALLGMAWDLQRAHVGPGGSVIGGSEVGCQLLQGVMDGFCGCLTTVSTWVAELSGLHRRHAYTYGTTTVVVSFAILVVIMGTMKWTVEWNEPVCGESRVGLKKC</sequence>
<feature type="region of interest" description="Disordered" evidence="9">
    <location>
        <begin position="78"/>
        <end position="189"/>
    </location>
</feature>
<evidence type="ECO:0000256" key="8">
    <source>
        <dbReference type="ARBA" id="ARBA00035585"/>
    </source>
</evidence>
<dbReference type="VEuPathDB" id="FungiDB:FOIG_04188"/>
<feature type="transmembrane region" description="Helical" evidence="10">
    <location>
        <begin position="474"/>
        <end position="497"/>
    </location>
</feature>
<evidence type="ECO:0000256" key="2">
    <source>
        <dbReference type="ARBA" id="ARBA00004651"/>
    </source>
</evidence>
<name>A0A420MJP5_FUSOX</name>
<dbReference type="VEuPathDB" id="FungiDB:FOXG_06818"/>
<evidence type="ECO:0000256" key="3">
    <source>
        <dbReference type="ARBA" id="ARBA00022475"/>
    </source>
</evidence>
<keyword evidence="3" id="KW-1003">Cell membrane</keyword>
<keyword evidence="4 10" id="KW-0812">Transmembrane</keyword>
<dbReference type="VEuPathDB" id="FungiDB:HZS61_016543"/>
<evidence type="ECO:0000256" key="5">
    <source>
        <dbReference type="ARBA" id="ARBA00022989"/>
    </source>
</evidence>
<evidence type="ECO:0000256" key="6">
    <source>
        <dbReference type="ARBA" id="ARBA00023136"/>
    </source>
</evidence>
<feature type="transmembrane region" description="Helical" evidence="10">
    <location>
        <begin position="363"/>
        <end position="389"/>
    </location>
</feature>
<evidence type="ECO:0000313" key="11">
    <source>
        <dbReference type="EMBL" id="RKK68218.1"/>
    </source>
</evidence>
<comment type="caution">
    <text evidence="11">The sequence shown here is derived from an EMBL/GenBank/DDBJ whole genome shotgun (WGS) entry which is preliminary data.</text>
</comment>
<reference evidence="11 12" key="1">
    <citation type="journal article" date="2018" name="Sci. Rep.">
        <title>Characterisation of pathogen-specific regions and novel effector candidates in Fusarium oxysporum f. sp. cepae.</title>
        <authorList>
            <person name="Armitage A.D."/>
            <person name="Taylor A."/>
            <person name="Sobczyk M.K."/>
            <person name="Baxter L."/>
            <person name="Greenfield B.P."/>
            <person name="Bates H.J."/>
            <person name="Wilson F."/>
            <person name="Jackson A.C."/>
            <person name="Ott S."/>
            <person name="Harrison R.J."/>
            <person name="Clarkson J.P."/>
        </authorList>
    </citation>
    <scope>NUCLEOTIDE SEQUENCE [LARGE SCALE GENOMIC DNA]</scope>
    <source>
        <strain evidence="11 12">Fo_A13</strain>
    </source>
</reference>
<evidence type="ECO:0000256" key="1">
    <source>
        <dbReference type="ARBA" id="ARBA00002598"/>
    </source>
</evidence>
<feature type="transmembrane region" description="Helical" evidence="10">
    <location>
        <begin position="232"/>
        <end position="255"/>
    </location>
</feature>
<dbReference type="InterPro" id="IPR003691">
    <property type="entry name" value="FluC"/>
</dbReference>
<comment type="subcellular location">
    <subcellularLocation>
        <location evidence="2">Cell membrane</location>
        <topology evidence="2">Multi-pass membrane protein</topology>
    </subcellularLocation>
</comment>
<evidence type="ECO:0000256" key="7">
    <source>
        <dbReference type="ARBA" id="ARBA00035120"/>
    </source>
</evidence>
<dbReference type="EMBL" id="MRCX01000196">
    <property type="protein sequence ID" value="RKK68218.1"/>
    <property type="molecule type" value="Genomic_DNA"/>
</dbReference>
<feature type="compositionally biased region" description="Basic and acidic residues" evidence="9">
    <location>
        <begin position="25"/>
        <end position="43"/>
    </location>
</feature>
<feature type="transmembrane region" description="Helical" evidence="10">
    <location>
        <begin position="550"/>
        <end position="569"/>
    </location>
</feature>
<evidence type="ECO:0000313" key="12">
    <source>
        <dbReference type="Proteomes" id="UP000285084"/>
    </source>
</evidence>
<protein>
    <recommendedName>
        <fullName evidence="13">Fluoride export protein 1</fullName>
    </recommendedName>
</protein>
<dbReference type="Pfam" id="PF02537">
    <property type="entry name" value="CRCB"/>
    <property type="match status" value="2"/>
</dbReference>
<feature type="transmembrane region" description="Helical" evidence="10">
    <location>
        <begin position="449"/>
        <end position="467"/>
    </location>
</feature>
<keyword evidence="5 10" id="KW-1133">Transmembrane helix</keyword>
<keyword evidence="6 10" id="KW-0472">Membrane</keyword>
<dbReference type="VEuPathDB" id="FungiDB:FOC1_g10010523"/>
<comment type="similarity">
    <text evidence="7">Belongs to the fluoride channel Fluc/FEX (TC 1.A.43) family.</text>
</comment>
<evidence type="ECO:0000256" key="9">
    <source>
        <dbReference type="SAM" id="MobiDB-lite"/>
    </source>
</evidence>
<feature type="compositionally biased region" description="Basic residues" evidence="9">
    <location>
        <begin position="99"/>
        <end position="112"/>
    </location>
</feature>
<comment type="catalytic activity">
    <reaction evidence="8">
        <text>fluoride(in) = fluoride(out)</text>
        <dbReference type="Rhea" id="RHEA:76159"/>
        <dbReference type="ChEBI" id="CHEBI:17051"/>
    </reaction>
    <physiologicalReaction direction="left-to-right" evidence="8">
        <dbReference type="Rhea" id="RHEA:76160"/>
    </physiologicalReaction>
</comment>
<dbReference type="Proteomes" id="UP000285084">
    <property type="component" value="Unassembled WGS sequence"/>
</dbReference>
<dbReference type="VEuPathDB" id="FungiDB:FOZG_11562"/>
<evidence type="ECO:0000256" key="4">
    <source>
        <dbReference type="ARBA" id="ARBA00022692"/>
    </source>
</evidence>
<dbReference type="GO" id="GO:1903425">
    <property type="term" value="F:fluoride transmembrane transporter activity"/>
    <property type="evidence" value="ECO:0007669"/>
    <property type="project" value="TreeGrafter"/>
</dbReference>
<feature type="compositionally biased region" description="Low complexity" evidence="9">
    <location>
        <begin position="173"/>
        <end position="183"/>
    </location>
</feature>
<proteinExistence type="inferred from homology"/>
<dbReference type="GO" id="GO:0005886">
    <property type="term" value="C:plasma membrane"/>
    <property type="evidence" value="ECO:0007669"/>
    <property type="project" value="UniProtKB-SubCell"/>
</dbReference>
<comment type="function">
    <text evidence="1">Fluoride channel required for the rapid expulsion of cytoplasmic fluoride.</text>
</comment>
<feature type="transmembrane region" description="Helical" evidence="10">
    <location>
        <begin position="310"/>
        <end position="329"/>
    </location>
</feature>
<evidence type="ECO:0008006" key="13">
    <source>
        <dbReference type="Google" id="ProtNLM"/>
    </source>
</evidence>
<dbReference type="AlphaFoldDB" id="A0A420MJP5"/>
<feature type="transmembrane region" description="Helical" evidence="10">
    <location>
        <begin position="410"/>
        <end position="429"/>
    </location>
</feature>
<feature type="region of interest" description="Disordered" evidence="9">
    <location>
        <begin position="52"/>
        <end position="71"/>
    </location>
</feature>
<dbReference type="PANTHER" id="PTHR28259">
    <property type="entry name" value="FLUORIDE EXPORT PROTEIN 1-RELATED"/>
    <property type="match status" value="1"/>
</dbReference>